<dbReference type="Proteomes" id="UP001049518">
    <property type="component" value="Chromosome"/>
</dbReference>
<protein>
    <submittedName>
        <fullName evidence="1">Uncharacterized protein</fullName>
    </submittedName>
</protein>
<evidence type="ECO:0000313" key="2">
    <source>
        <dbReference type="Proteomes" id="UP001049518"/>
    </source>
</evidence>
<sequence length="170" mass="19509">MAWFWREKTKTQQSAYDWTAGGSLRMSTSVPFQELGEMLHSIAAAFIEARAPLRMITAERITELRVDYVYTAVRMLHTYRDQMALEQFAETIRNLGVTALELIEQGEVRIGAVAMREVNSYANPWWETYPDPEGVFRGLMGHLSAAFLRIHTDLPADYEAIVLPDRPELR</sequence>
<gene>
    <name evidence="1" type="ORF">AGRA3207_007304</name>
</gene>
<reference evidence="1" key="1">
    <citation type="submission" date="2020-07" db="EMBL/GenBank/DDBJ databases">
        <authorList>
            <person name="Tarantini F.S."/>
            <person name="Hong K.W."/>
            <person name="Chan K.G."/>
        </authorList>
    </citation>
    <scope>NUCLEOTIDE SEQUENCE</scope>
    <source>
        <strain evidence="1">32-07</strain>
    </source>
</reference>
<name>A0ABX8R3X2_9ACTN</name>
<keyword evidence="2" id="KW-1185">Reference proteome</keyword>
<accession>A0ABX8R3X2</accession>
<dbReference type="RefSeq" id="WP_231331934.1">
    <property type="nucleotide sequence ID" value="NZ_CP059572.1"/>
</dbReference>
<organism evidence="1 2">
    <name type="scientific">Actinomadura graeca</name>
    <dbReference type="NCBI Taxonomy" id="2750812"/>
    <lineage>
        <taxon>Bacteria</taxon>
        <taxon>Bacillati</taxon>
        <taxon>Actinomycetota</taxon>
        <taxon>Actinomycetes</taxon>
        <taxon>Streptosporangiales</taxon>
        <taxon>Thermomonosporaceae</taxon>
        <taxon>Actinomadura</taxon>
    </lineage>
</organism>
<proteinExistence type="predicted"/>
<evidence type="ECO:0000313" key="1">
    <source>
        <dbReference type="EMBL" id="QXJ25761.1"/>
    </source>
</evidence>
<dbReference type="EMBL" id="CP059572">
    <property type="protein sequence ID" value="QXJ25761.1"/>
    <property type="molecule type" value="Genomic_DNA"/>
</dbReference>